<evidence type="ECO:0000313" key="2">
    <source>
        <dbReference type="Proteomes" id="UP000054324"/>
    </source>
</evidence>
<dbReference type="KEGG" id="ovi:T265_03144"/>
<name>A0A075AHS8_OPIVI</name>
<protein>
    <submittedName>
        <fullName evidence="1">Uncharacterized protein</fullName>
    </submittedName>
</protein>
<dbReference type="EMBL" id="KL596661">
    <property type="protein sequence ID" value="KER30409.1"/>
    <property type="molecule type" value="Genomic_DNA"/>
</dbReference>
<dbReference type="AlphaFoldDB" id="A0A075AHS8"/>
<organism evidence="1 2">
    <name type="scientific">Opisthorchis viverrini</name>
    <name type="common">Southeast Asian liver fluke</name>
    <dbReference type="NCBI Taxonomy" id="6198"/>
    <lineage>
        <taxon>Eukaryota</taxon>
        <taxon>Metazoa</taxon>
        <taxon>Spiralia</taxon>
        <taxon>Lophotrochozoa</taxon>
        <taxon>Platyhelminthes</taxon>
        <taxon>Trematoda</taxon>
        <taxon>Digenea</taxon>
        <taxon>Opisthorchiida</taxon>
        <taxon>Opisthorchiata</taxon>
        <taxon>Opisthorchiidae</taxon>
        <taxon>Opisthorchis</taxon>
    </lineage>
</organism>
<feature type="non-terminal residue" evidence="1">
    <location>
        <position position="31"/>
    </location>
</feature>
<dbReference type="CTD" id="20317331"/>
<proteinExistence type="predicted"/>
<accession>A0A075AHS8</accession>
<reference evidence="1 2" key="1">
    <citation type="submission" date="2013-11" db="EMBL/GenBank/DDBJ databases">
        <title>Opisthorchis viverrini - life in the bile duct.</title>
        <authorList>
            <person name="Young N.D."/>
            <person name="Nagarajan N."/>
            <person name="Lin S.J."/>
            <person name="Korhonen P.K."/>
            <person name="Jex A.R."/>
            <person name="Hall R.S."/>
            <person name="Safavi-Hemami H."/>
            <person name="Kaewkong W."/>
            <person name="Bertrand D."/>
            <person name="Gao S."/>
            <person name="Seet Q."/>
            <person name="Wongkham S."/>
            <person name="Teh B.T."/>
            <person name="Wongkham C."/>
            <person name="Intapan P.M."/>
            <person name="Maleewong W."/>
            <person name="Yang X."/>
            <person name="Hu M."/>
            <person name="Wang Z."/>
            <person name="Hofmann A."/>
            <person name="Sternberg P.W."/>
            <person name="Tan P."/>
            <person name="Wang J."/>
            <person name="Gasser R.B."/>
        </authorList>
    </citation>
    <scope>NUCLEOTIDE SEQUENCE [LARGE SCALE GENOMIC DNA]</scope>
</reference>
<dbReference type="GeneID" id="20317331"/>
<feature type="non-terminal residue" evidence="1">
    <location>
        <position position="1"/>
    </location>
</feature>
<sequence>AEVGFEPRSEFVQRAVTKLVAGLKSTEHETL</sequence>
<gene>
    <name evidence="1" type="ORF">T265_03144</name>
</gene>
<evidence type="ECO:0000313" key="1">
    <source>
        <dbReference type="EMBL" id="KER30409.1"/>
    </source>
</evidence>
<dbReference type="RefSeq" id="XP_009165821.1">
    <property type="nucleotide sequence ID" value="XM_009167557.1"/>
</dbReference>
<dbReference type="Proteomes" id="UP000054324">
    <property type="component" value="Unassembled WGS sequence"/>
</dbReference>
<keyword evidence="2" id="KW-1185">Reference proteome</keyword>